<sequence length="49" mass="5247">MKGVGRDEVTSMDTCHGRLVPGTALWRRVDEHIAFVGHGTDGAVQLVGN</sequence>
<evidence type="ECO:0000313" key="1">
    <source>
        <dbReference type="EMBL" id="CAB4816880.1"/>
    </source>
</evidence>
<reference evidence="2" key="1">
    <citation type="submission" date="2020-05" db="EMBL/GenBank/DDBJ databases">
        <authorList>
            <person name="Chiriac C."/>
            <person name="Salcher M."/>
            <person name="Ghai R."/>
            <person name="Kavagutti S V."/>
        </authorList>
    </citation>
    <scope>NUCLEOTIDE SEQUENCE</scope>
</reference>
<dbReference type="EMBL" id="CAFABE010000003">
    <property type="protein sequence ID" value="CAB4816880.1"/>
    <property type="molecule type" value="Genomic_DNA"/>
</dbReference>
<dbReference type="AlphaFoldDB" id="A0A6J7DZB4"/>
<protein>
    <submittedName>
        <fullName evidence="2">Unannotated protein</fullName>
    </submittedName>
</protein>
<organism evidence="2">
    <name type="scientific">freshwater metagenome</name>
    <dbReference type="NCBI Taxonomy" id="449393"/>
    <lineage>
        <taxon>unclassified sequences</taxon>
        <taxon>metagenomes</taxon>
        <taxon>ecological metagenomes</taxon>
    </lineage>
</organism>
<dbReference type="EMBL" id="CAFBLT010000001">
    <property type="protein sequence ID" value="CAB4873884.1"/>
    <property type="molecule type" value="Genomic_DNA"/>
</dbReference>
<accession>A0A6J7DZB4</accession>
<gene>
    <name evidence="1" type="ORF">UFOPK3164_00132</name>
    <name evidence="2" type="ORF">UFOPK3427_00995</name>
</gene>
<name>A0A6J7DZB4_9ZZZZ</name>
<evidence type="ECO:0000313" key="2">
    <source>
        <dbReference type="EMBL" id="CAB4873884.1"/>
    </source>
</evidence>
<proteinExistence type="predicted"/>